<evidence type="ECO:0000313" key="3">
    <source>
        <dbReference type="Proteomes" id="UP001148018"/>
    </source>
</evidence>
<feature type="region of interest" description="Disordered" evidence="1">
    <location>
        <begin position="1"/>
        <end position="39"/>
    </location>
</feature>
<feature type="region of interest" description="Disordered" evidence="1">
    <location>
        <begin position="57"/>
        <end position="93"/>
    </location>
</feature>
<dbReference type="Proteomes" id="UP001148018">
    <property type="component" value="Unassembled WGS sequence"/>
</dbReference>
<organism evidence="2 3">
    <name type="scientific">Muraenolepis orangiensis</name>
    <name type="common">Patagonian moray cod</name>
    <dbReference type="NCBI Taxonomy" id="630683"/>
    <lineage>
        <taxon>Eukaryota</taxon>
        <taxon>Metazoa</taxon>
        <taxon>Chordata</taxon>
        <taxon>Craniata</taxon>
        <taxon>Vertebrata</taxon>
        <taxon>Euteleostomi</taxon>
        <taxon>Actinopterygii</taxon>
        <taxon>Neopterygii</taxon>
        <taxon>Teleostei</taxon>
        <taxon>Neoteleostei</taxon>
        <taxon>Acanthomorphata</taxon>
        <taxon>Zeiogadaria</taxon>
        <taxon>Gadariae</taxon>
        <taxon>Gadiformes</taxon>
        <taxon>Muraenolepidoidei</taxon>
        <taxon>Muraenolepididae</taxon>
        <taxon>Muraenolepis</taxon>
    </lineage>
</organism>
<name>A0A9Q0IU88_9TELE</name>
<proteinExistence type="predicted"/>
<sequence length="93" mass="10298">MLDRRSLWQEEGGGGRTRGDAKKGKKSRRRSPAFPQSPSFRCAVETIVTAAAVVMAARPDDKQKRRRTTCPSRGPRCHGNPSERSTDEASDQI</sequence>
<dbReference type="AlphaFoldDB" id="A0A9Q0IU88"/>
<dbReference type="EMBL" id="JANIIK010000039">
    <property type="protein sequence ID" value="KAJ3609386.1"/>
    <property type="molecule type" value="Genomic_DNA"/>
</dbReference>
<accession>A0A9Q0IU88</accession>
<evidence type="ECO:0000313" key="2">
    <source>
        <dbReference type="EMBL" id="KAJ3609386.1"/>
    </source>
</evidence>
<protein>
    <submittedName>
        <fullName evidence="2">Uncharacterized protein</fullName>
    </submittedName>
</protein>
<keyword evidence="3" id="KW-1185">Reference proteome</keyword>
<evidence type="ECO:0000256" key="1">
    <source>
        <dbReference type="SAM" id="MobiDB-lite"/>
    </source>
</evidence>
<comment type="caution">
    <text evidence="2">The sequence shown here is derived from an EMBL/GenBank/DDBJ whole genome shotgun (WGS) entry which is preliminary data.</text>
</comment>
<reference evidence="2" key="1">
    <citation type="submission" date="2022-07" db="EMBL/GenBank/DDBJ databases">
        <title>Chromosome-level genome of Muraenolepis orangiensis.</title>
        <authorList>
            <person name="Kim J."/>
        </authorList>
    </citation>
    <scope>NUCLEOTIDE SEQUENCE</scope>
    <source>
        <strain evidence="2">KU_S4_2022</strain>
        <tissue evidence="2">Muscle</tissue>
    </source>
</reference>
<gene>
    <name evidence="2" type="ORF">NHX12_023909</name>
</gene>